<dbReference type="HOGENOM" id="CLU_3307178_0_0_9"/>
<proteinExistence type="predicted"/>
<accession>B2TN63</accession>
<protein>
    <submittedName>
        <fullName evidence="1">Uncharacterized protein</fullName>
    </submittedName>
</protein>
<evidence type="ECO:0000313" key="1">
    <source>
        <dbReference type="EMBL" id="ACD23592.1"/>
    </source>
</evidence>
<reference evidence="1" key="2">
    <citation type="submission" date="2009-08" db="EMBL/GenBank/DDBJ databases">
        <authorList>
            <person name="Shrivastava S."/>
            <person name="Brinkac L.M."/>
            <person name="Dodson R.J."/>
            <person name="Harkins D.M."/>
            <person name="Durkin A.S."/>
            <person name="Sutton G."/>
        </authorList>
    </citation>
    <scope>NUCLEOTIDE SEQUENCE</scope>
    <source>
        <strain evidence="1">Eklund 17B</strain>
    </source>
</reference>
<organism evidence="1">
    <name type="scientific">Clostridium botulinum (strain Eklund 17B / Type B)</name>
    <dbReference type="NCBI Taxonomy" id="935198"/>
    <lineage>
        <taxon>Bacteria</taxon>
        <taxon>Bacillati</taxon>
        <taxon>Bacillota</taxon>
        <taxon>Clostridia</taxon>
        <taxon>Eubacteriales</taxon>
        <taxon>Clostridiaceae</taxon>
        <taxon>Clostridium</taxon>
    </lineage>
</organism>
<dbReference type="EMBL" id="CP001056">
    <property type="protein sequence ID" value="ACD23592.1"/>
    <property type="molecule type" value="Genomic_DNA"/>
</dbReference>
<dbReference type="AlphaFoldDB" id="B2TN63"/>
<reference evidence="1" key="1">
    <citation type="submission" date="2009-06" db="EMBL/GenBank/DDBJ databases">
        <authorList>
            <consortium name="US DOE Joint Genome Institute (JGI-PGF)"/>
            <person name="Lucas S."/>
            <person name="Copeland A."/>
            <person name="Lapidus A."/>
            <person name="Glavina del Rio T."/>
            <person name="Dalin E."/>
            <person name="Tice H."/>
            <person name="Bruce D."/>
            <person name="Goodwin L."/>
            <person name="Pitluck S."/>
            <person name="Kyrpides N."/>
            <person name="Mavromatis K."/>
            <person name="Ivanova N."/>
            <person name="Saunders E."/>
            <person name="Brettin T."/>
            <person name="Detter J.C."/>
            <person name="Han C."/>
            <person name="Larimer F."/>
            <person name="Land M."/>
            <person name="Hauser L."/>
            <person name="Markowitz V."/>
            <person name="Cheng J.-F."/>
            <person name="Hugenholtz P."/>
            <person name="Woyke T."/>
            <person name="Wu D."/>
            <person name="Gronow S."/>
            <person name="Klenk H.-P."/>
            <person name="Eisen J.A."/>
        </authorList>
    </citation>
    <scope>NUCLEOTIDE SEQUENCE</scope>
    <source>
        <strain evidence="1">Eklund 17B</strain>
    </source>
</reference>
<dbReference type="KEGG" id="cbk:CLL_A1095"/>
<name>B2TN63_CLOBB</name>
<gene>
    <name evidence="1" type="ordered locus">CLL_A1095</name>
</gene>
<sequence>MFLENIKFTYFTSLFKQYYKLWYNTQVKRFLEKIGGNVYEALL</sequence>